<feature type="region of interest" description="Disordered" evidence="1">
    <location>
        <begin position="84"/>
        <end position="111"/>
    </location>
</feature>
<gene>
    <name evidence="2" type="ORF">LAZ67_19000493</name>
</gene>
<evidence type="ECO:0000256" key="1">
    <source>
        <dbReference type="SAM" id="MobiDB-lite"/>
    </source>
</evidence>
<accession>A0ABY6LH82</accession>
<dbReference type="EMBL" id="CP092881">
    <property type="protein sequence ID" value="UYV80534.1"/>
    <property type="molecule type" value="Genomic_DNA"/>
</dbReference>
<reference evidence="2 3" key="1">
    <citation type="submission" date="2022-01" db="EMBL/GenBank/DDBJ databases">
        <title>A chromosomal length assembly of Cordylochernes scorpioides.</title>
        <authorList>
            <person name="Zeh D."/>
            <person name="Zeh J."/>
        </authorList>
    </citation>
    <scope>NUCLEOTIDE SEQUENCE [LARGE SCALE GENOMIC DNA]</scope>
    <source>
        <strain evidence="2">IN4F17</strain>
        <tissue evidence="2">Whole Body</tissue>
    </source>
</reference>
<dbReference type="PANTHER" id="PTHR15967">
    <property type="entry name" value="E2F-ASSOCIATED PHOSPHOPROTEIN"/>
    <property type="match status" value="1"/>
</dbReference>
<dbReference type="Pfam" id="PF10238">
    <property type="entry name" value="Eapp_C"/>
    <property type="match status" value="2"/>
</dbReference>
<dbReference type="PANTHER" id="PTHR15967:SF0">
    <property type="entry name" value="E2F-ASSOCIATED PHOSPHOPROTEIN"/>
    <property type="match status" value="1"/>
</dbReference>
<dbReference type="Proteomes" id="UP001235939">
    <property type="component" value="Chromosome 19"/>
</dbReference>
<evidence type="ECO:0000313" key="2">
    <source>
        <dbReference type="EMBL" id="UYV80534.1"/>
    </source>
</evidence>
<feature type="region of interest" description="Disordered" evidence="1">
    <location>
        <begin position="1"/>
        <end position="31"/>
    </location>
</feature>
<keyword evidence="3" id="KW-1185">Reference proteome</keyword>
<organism evidence="2 3">
    <name type="scientific">Cordylochernes scorpioides</name>
    <dbReference type="NCBI Taxonomy" id="51811"/>
    <lineage>
        <taxon>Eukaryota</taxon>
        <taxon>Metazoa</taxon>
        <taxon>Ecdysozoa</taxon>
        <taxon>Arthropoda</taxon>
        <taxon>Chelicerata</taxon>
        <taxon>Arachnida</taxon>
        <taxon>Pseudoscorpiones</taxon>
        <taxon>Cheliferoidea</taxon>
        <taxon>Chernetidae</taxon>
        <taxon>Cordylochernes</taxon>
    </lineage>
</organism>
<evidence type="ECO:0000313" key="3">
    <source>
        <dbReference type="Proteomes" id="UP001235939"/>
    </source>
</evidence>
<protein>
    <submittedName>
        <fullName evidence="2">EAPP</fullName>
    </submittedName>
</protein>
<dbReference type="InterPro" id="IPR019370">
    <property type="entry name" value="E2F-assoc_phosphoprotein"/>
</dbReference>
<sequence length="251" mass="29191">MSKLNSNYNLPTSYEVEDEDSDLEYYDSDSDDEIDVAIKQKLGLPTRDLSEEEDDDFTAEMEGELTTRVNKLQPTTSAVSTAIQAQPKTDILKKSETDKDGENLPEFYDPEMDDEDQRWVDDHRRSYLQPRTIQNKVKPMPNSDAVLNCPACLSLLCLDCQRERTRLIDKAVCVRRHDVYMTQYRAMFVMNCRVDEESSMEYKLSLKGRRRKQTEEVELYNPVFCSVCNTEVAVYDKEEIFHFFNVLASHS</sequence>
<feature type="compositionally biased region" description="Polar residues" evidence="1">
    <location>
        <begin position="1"/>
        <end position="12"/>
    </location>
</feature>
<proteinExistence type="predicted"/>
<name>A0ABY6LH82_9ARAC</name>
<feature type="compositionally biased region" description="Basic and acidic residues" evidence="1">
    <location>
        <begin position="90"/>
        <end position="102"/>
    </location>
</feature>
<feature type="compositionally biased region" description="Acidic residues" evidence="1">
    <location>
        <begin position="15"/>
        <end position="31"/>
    </location>
</feature>